<sequence>MVLTPCFQVKEEFFSQRHGRGIMPGLHFEMIFNTQRKISPGEAFFPRGGDHFVILQVPENPGGLHLIRPFPEEWGKGSTGKGSAGAGCGGGGEGMVRRSGVLVLGKELVPKFAADLRRVPEDLCPDRAVDFRSVVREDHENFMLSPVHSCCTDITKHDQC</sequence>
<keyword evidence="2" id="KW-1185">Reference proteome</keyword>
<dbReference type="Proteomes" id="UP001519460">
    <property type="component" value="Unassembled WGS sequence"/>
</dbReference>
<organism evidence="1 2">
    <name type="scientific">Batillaria attramentaria</name>
    <dbReference type="NCBI Taxonomy" id="370345"/>
    <lineage>
        <taxon>Eukaryota</taxon>
        <taxon>Metazoa</taxon>
        <taxon>Spiralia</taxon>
        <taxon>Lophotrochozoa</taxon>
        <taxon>Mollusca</taxon>
        <taxon>Gastropoda</taxon>
        <taxon>Caenogastropoda</taxon>
        <taxon>Sorbeoconcha</taxon>
        <taxon>Cerithioidea</taxon>
        <taxon>Batillariidae</taxon>
        <taxon>Batillaria</taxon>
    </lineage>
</organism>
<name>A0ABD0JA42_9CAEN</name>
<accession>A0ABD0JA42</accession>
<dbReference type="AlphaFoldDB" id="A0ABD0JA42"/>
<evidence type="ECO:0000313" key="1">
    <source>
        <dbReference type="EMBL" id="KAK7466837.1"/>
    </source>
</evidence>
<evidence type="ECO:0000313" key="2">
    <source>
        <dbReference type="Proteomes" id="UP001519460"/>
    </source>
</evidence>
<gene>
    <name evidence="1" type="ORF">BaRGS_00037052</name>
</gene>
<comment type="caution">
    <text evidence="1">The sequence shown here is derived from an EMBL/GenBank/DDBJ whole genome shotgun (WGS) entry which is preliminary data.</text>
</comment>
<dbReference type="EMBL" id="JACVVK020000543">
    <property type="protein sequence ID" value="KAK7466837.1"/>
    <property type="molecule type" value="Genomic_DNA"/>
</dbReference>
<reference evidence="1 2" key="1">
    <citation type="journal article" date="2023" name="Sci. Data">
        <title>Genome assembly of the Korean intertidal mud-creeper Batillaria attramentaria.</title>
        <authorList>
            <person name="Patra A.K."/>
            <person name="Ho P.T."/>
            <person name="Jun S."/>
            <person name="Lee S.J."/>
            <person name="Kim Y."/>
            <person name="Won Y.J."/>
        </authorList>
    </citation>
    <scope>NUCLEOTIDE SEQUENCE [LARGE SCALE GENOMIC DNA]</scope>
    <source>
        <strain evidence="1">Wonlab-2016</strain>
    </source>
</reference>
<protein>
    <submittedName>
        <fullName evidence="1">Uncharacterized protein</fullName>
    </submittedName>
</protein>
<proteinExistence type="predicted"/>